<dbReference type="PANTHER" id="PTHR24369">
    <property type="entry name" value="ANTIGEN BSP, PUTATIVE-RELATED"/>
    <property type="match status" value="1"/>
</dbReference>
<evidence type="ECO:0000256" key="5">
    <source>
        <dbReference type="SAM" id="MobiDB-lite"/>
    </source>
</evidence>
<feature type="domain" description="Ig-like" evidence="7">
    <location>
        <begin position="323"/>
        <end position="356"/>
    </location>
</feature>
<dbReference type="EMBL" id="CAAALY010250638">
    <property type="protein sequence ID" value="VEL35773.1"/>
    <property type="molecule type" value="Genomic_DNA"/>
</dbReference>
<dbReference type="PANTHER" id="PTHR24369:SF210">
    <property type="entry name" value="CHAOPTIN-RELATED"/>
    <property type="match status" value="1"/>
</dbReference>
<evidence type="ECO:0000256" key="6">
    <source>
        <dbReference type="SAM" id="Phobius"/>
    </source>
</evidence>
<organism evidence="8 9">
    <name type="scientific">Protopolystoma xenopodis</name>
    <dbReference type="NCBI Taxonomy" id="117903"/>
    <lineage>
        <taxon>Eukaryota</taxon>
        <taxon>Metazoa</taxon>
        <taxon>Spiralia</taxon>
        <taxon>Lophotrochozoa</taxon>
        <taxon>Platyhelminthes</taxon>
        <taxon>Monogenea</taxon>
        <taxon>Polyopisthocotylea</taxon>
        <taxon>Polystomatidea</taxon>
        <taxon>Polystomatidae</taxon>
        <taxon>Protopolystoma</taxon>
    </lineage>
</organism>
<keyword evidence="6" id="KW-1133">Transmembrane helix</keyword>
<feature type="region of interest" description="Disordered" evidence="5">
    <location>
        <begin position="293"/>
        <end position="319"/>
    </location>
</feature>
<evidence type="ECO:0000313" key="8">
    <source>
        <dbReference type="EMBL" id="VEL35773.1"/>
    </source>
</evidence>
<evidence type="ECO:0000256" key="4">
    <source>
        <dbReference type="ARBA" id="ARBA00023157"/>
    </source>
</evidence>
<dbReference type="Proteomes" id="UP000784294">
    <property type="component" value="Unassembled WGS sequence"/>
</dbReference>
<proteinExistence type="predicted"/>
<accession>A0A3S5BR65</accession>
<dbReference type="InterPro" id="IPR001611">
    <property type="entry name" value="Leu-rich_rpt"/>
</dbReference>
<dbReference type="PROSITE" id="PS50835">
    <property type="entry name" value="IG_LIKE"/>
    <property type="match status" value="1"/>
</dbReference>
<keyword evidence="6" id="KW-0812">Transmembrane</keyword>
<keyword evidence="9" id="KW-1185">Reference proteome</keyword>
<protein>
    <recommendedName>
        <fullName evidence="7">Ig-like domain-containing protein</fullName>
    </recommendedName>
</protein>
<evidence type="ECO:0000313" key="9">
    <source>
        <dbReference type="Proteomes" id="UP000784294"/>
    </source>
</evidence>
<dbReference type="AlphaFoldDB" id="A0A3S5BR65"/>
<dbReference type="InterPro" id="IPR050541">
    <property type="entry name" value="LRR_TM_domain-containing"/>
</dbReference>
<evidence type="ECO:0000259" key="7">
    <source>
        <dbReference type="PROSITE" id="PS50835"/>
    </source>
</evidence>
<feature type="transmembrane region" description="Helical" evidence="6">
    <location>
        <begin position="12"/>
        <end position="29"/>
    </location>
</feature>
<keyword evidence="1" id="KW-0433">Leucine-rich repeat</keyword>
<dbReference type="InterPro" id="IPR013783">
    <property type="entry name" value="Ig-like_fold"/>
</dbReference>
<reference evidence="8" key="1">
    <citation type="submission" date="2018-11" db="EMBL/GenBank/DDBJ databases">
        <authorList>
            <consortium name="Pathogen Informatics"/>
        </authorList>
    </citation>
    <scope>NUCLEOTIDE SEQUENCE</scope>
</reference>
<dbReference type="OrthoDB" id="6099413at2759"/>
<keyword evidence="2" id="KW-0732">Signal</keyword>
<dbReference type="InterPro" id="IPR003591">
    <property type="entry name" value="Leu-rich_rpt_typical-subtyp"/>
</dbReference>
<dbReference type="SMART" id="SM00369">
    <property type="entry name" value="LRR_TYP"/>
    <property type="match status" value="3"/>
</dbReference>
<dbReference type="Pfam" id="PF13855">
    <property type="entry name" value="LRR_8"/>
    <property type="match status" value="1"/>
</dbReference>
<comment type="caution">
    <text evidence="8">The sequence shown here is derived from an EMBL/GenBank/DDBJ whole genome shotgun (WGS) entry which is preliminary data.</text>
</comment>
<keyword evidence="6" id="KW-0472">Membrane</keyword>
<dbReference type="InterPro" id="IPR007110">
    <property type="entry name" value="Ig-like_dom"/>
</dbReference>
<dbReference type="GO" id="GO:0005886">
    <property type="term" value="C:plasma membrane"/>
    <property type="evidence" value="ECO:0007669"/>
    <property type="project" value="TreeGrafter"/>
</dbReference>
<dbReference type="SUPFAM" id="SSF48726">
    <property type="entry name" value="Immunoglobulin"/>
    <property type="match status" value="1"/>
</dbReference>
<dbReference type="InterPro" id="IPR032675">
    <property type="entry name" value="LRR_dom_sf"/>
</dbReference>
<feature type="compositionally biased region" description="Basic and acidic residues" evidence="5">
    <location>
        <begin position="296"/>
        <end position="305"/>
    </location>
</feature>
<sequence length="432" mass="48550">MWNPILQTSFFCMRLFIVFNIFFAISLLICGPFEVLPQVEGQKSNDIFCPVGCRCSGQSIMCRNSLRELPSLPAFIGGDTGGVIQYLGVHSSLITNIRSSAFLGQEDLVRIDLTSNRISEVASDALVGLASLRRLSLRDNHLIRLPDSVFFPVSELEELDLAENRLQTLPYSLESLARLTRLRLSNNPLHCPCHLVDFALNLGVFETAQQPVVCHSPSEVLGVPLAVLGRRLREYSNDSRYLGYSEAVPEENERSEFGGLRIHRLLVGPGKEWPWPHCPIDDFGGRPARSRLLESSTRRSEANEKDGEEGGDAVPEHQGLVMPAITKPPESVLATPGEIVQFVCQVEGQPIPKIVWRIPTNASHFIRLHQRREVHSLFSPGQNRYTPSNLNDFNFTCLCYMIQIGPKMLKTGLTHFLQLRRFVMELNEYTLL</sequence>
<dbReference type="InterPro" id="IPR036179">
    <property type="entry name" value="Ig-like_dom_sf"/>
</dbReference>
<dbReference type="Gene3D" id="3.80.10.10">
    <property type="entry name" value="Ribonuclease Inhibitor"/>
    <property type="match status" value="1"/>
</dbReference>
<gene>
    <name evidence="8" type="ORF">PXEA_LOCUS29213</name>
</gene>
<dbReference type="SUPFAM" id="SSF52058">
    <property type="entry name" value="L domain-like"/>
    <property type="match status" value="1"/>
</dbReference>
<dbReference type="PROSITE" id="PS51450">
    <property type="entry name" value="LRR"/>
    <property type="match status" value="2"/>
</dbReference>
<dbReference type="Gene3D" id="2.60.40.10">
    <property type="entry name" value="Immunoglobulins"/>
    <property type="match status" value="1"/>
</dbReference>
<keyword evidence="3" id="KW-0677">Repeat</keyword>
<evidence type="ECO:0000256" key="3">
    <source>
        <dbReference type="ARBA" id="ARBA00022737"/>
    </source>
</evidence>
<keyword evidence="4" id="KW-1015">Disulfide bond</keyword>
<name>A0A3S5BR65_9PLAT</name>
<evidence type="ECO:0000256" key="1">
    <source>
        <dbReference type="ARBA" id="ARBA00022614"/>
    </source>
</evidence>
<evidence type="ECO:0000256" key="2">
    <source>
        <dbReference type="ARBA" id="ARBA00022729"/>
    </source>
</evidence>